<evidence type="ECO:0000259" key="5">
    <source>
        <dbReference type="PROSITE" id="PS50111"/>
    </source>
</evidence>
<dbReference type="SUPFAM" id="SSF55785">
    <property type="entry name" value="PYP-like sensor domain (PAS domain)"/>
    <property type="match status" value="6"/>
</dbReference>
<dbReference type="GO" id="GO:0007165">
    <property type="term" value="P:signal transduction"/>
    <property type="evidence" value="ECO:0007669"/>
    <property type="project" value="UniProtKB-KW"/>
</dbReference>
<feature type="domain" description="PAS" evidence="6">
    <location>
        <begin position="794"/>
        <end position="821"/>
    </location>
</feature>
<dbReference type="Pfam" id="PF08447">
    <property type="entry name" value="PAS_3"/>
    <property type="match status" value="1"/>
</dbReference>
<dbReference type="SMART" id="SM00086">
    <property type="entry name" value="PAC"/>
    <property type="match status" value="5"/>
</dbReference>
<feature type="domain" description="PAS" evidence="6">
    <location>
        <begin position="275"/>
        <end position="318"/>
    </location>
</feature>
<accession>A0A6H1U1A7</accession>
<evidence type="ECO:0000313" key="10">
    <source>
        <dbReference type="Proteomes" id="UP000500857"/>
    </source>
</evidence>
<dbReference type="EMBL" id="CP051167">
    <property type="protein sequence ID" value="QIZ71399.1"/>
    <property type="molecule type" value="Genomic_DNA"/>
</dbReference>
<dbReference type="GO" id="GO:0006355">
    <property type="term" value="P:regulation of DNA-templated transcription"/>
    <property type="evidence" value="ECO:0007669"/>
    <property type="project" value="InterPro"/>
</dbReference>
<feature type="transmembrane region" description="Helical" evidence="4">
    <location>
        <begin position="58"/>
        <end position="83"/>
    </location>
</feature>
<evidence type="ECO:0000256" key="4">
    <source>
        <dbReference type="SAM" id="Phobius"/>
    </source>
</evidence>
<feature type="domain" description="PAS" evidence="6">
    <location>
        <begin position="147"/>
        <end position="219"/>
    </location>
</feature>
<dbReference type="InterPro" id="IPR035965">
    <property type="entry name" value="PAS-like_dom_sf"/>
</dbReference>
<evidence type="ECO:0000313" key="9">
    <source>
        <dbReference type="EMBL" id="QIZ71399.1"/>
    </source>
</evidence>
<dbReference type="PROSITE" id="PS50111">
    <property type="entry name" value="CHEMOTAXIS_TRANSDUC_2"/>
    <property type="match status" value="1"/>
</dbReference>
<evidence type="ECO:0000256" key="3">
    <source>
        <dbReference type="PROSITE-ProRule" id="PRU00284"/>
    </source>
</evidence>
<dbReference type="InterPro" id="IPR000700">
    <property type="entry name" value="PAS-assoc_C"/>
</dbReference>
<dbReference type="Pfam" id="PF08448">
    <property type="entry name" value="PAS_4"/>
    <property type="match status" value="1"/>
</dbReference>
<dbReference type="PANTHER" id="PTHR32089:SF114">
    <property type="entry name" value="METHYL-ACCEPTING CHEMOTAXIS PROTEIN MCPB"/>
    <property type="match status" value="1"/>
</dbReference>
<dbReference type="InterPro" id="IPR004089">
    <property type="entry name" value="MCPsignal_dom"/>
</dbReference>
<sequence>MLDTLLSSLSSNFLPQGNGYLWHPGLLWLHIFADLGSTVAELAVAACLLYLGRSRRDLPFAAVLTLLGAAIAVAGASHALALWTVWHPDYWLLEAVKTVAALLFGGVALETILGLPQALQLPDPGQLAQTNRILERELHEARLACRDGDRLRQWWERSREAVVSWTPDGAIVSLNPAARELLGLTEFEAIAGCSAFEVYPPIQRQQLESEVLPATIAAGVWSGETAVRSRGGDRQIPVAQTTIARRDDNGAIVEFSALLQNLSALKQAETALAQSERRFHDFVERAPDPIFLYDLDGRLRDLNARASATLGYSREQLLELAIDDLAPQAAVNRDLELWQQLEEDVPLAVETVYRRADGSTFPVELRLSRFDSGAESLVLAIARDISERQADASERERRSEEQAQLLAEIQPLRQGVEIARVAIAIVDRHLRPVYQNPAFTQLSNSNSQQLPISGNFTLLFADPTVRPQFRETLERGESYRAEVEIRSRDGRLVPTLLRADPIRDETGRVEGAIAFFTQIGDAGEPRQVLEAERRRLHAILDSLPALVYLQNADYRIQLANRRFKELFGEVEDRYCYQIIGCSDRPREDCPVTEVFQHQRSTTWECSSPETGQVFELHNTPFVDIDGSASVLTLGLEIGDRKRIERERDMFFTLSLDLLCVAGLSDGTFKRLNPAWTKVLGYEESELLDRPFIEFVHPDDRETTLAEAEKLASGDITINFENRYRCKDGSYRWLSWSAIASLEHETIYATARDITESKRTEAQLRQLTSEQERLLHEVKARQNALDRAALVSETDLAGRITFANSNFCQISGYSSAELLGKNHRIVNSGYHSQAFFEQMWQAIASGQVWKGEMCNRSKQGNLYWVDTTIAPIFNARGQVSKYVSIRFDITERKQVERDLEQLATQRKAESDALTQQVLQLLGEIKGAAKGDLTVRARVDRGSLAAVADSFNFLISSLRQIVTGIAQLAAQVRRATRDSTVDTAELAQMASDGAGQIERALKYVERLNASIQEVTDVSQSAARVAEQAAQTAQVGGESVDRAVAGIAQLRQTIAQTAKMMKRLGESSQQIGKIVTSISQIAAQTNLLALNATIEAARAGERGLGFAVVAEEIRKLADRSAGATEEISEIVEQIRTEVGRVSEAMEAGTQEAIAGTQLAADAKSHLNAIIEVSQEMNELVQKITKATTKQTAGSEAIAKVMQQVSAISESTAHKSVEVRSSLDGLAIAVNQLQESVANFRS</sequence>
<dbReference type="KEGG" id="oxy:HCG48_13095"/>
<dbReference type="InterPro" id="IPR003660">
    <property type="entry name" value="HAMP_dom"/>
</dbReference>
<evidence type="ECO:0000256" key="1">
    <source>
        <dbReference type="ARBA" id="ARBA00023224"/>
    </source>
</evidence>
<dbReference type="CDD" id="cd00130">
    <property type="entry name" value="PAS"/>
    <property type="match status" value="5"/>
</dbReference>
<dbReference type="Gene3D" id="3.30.450.20">
    <property type="entry name" value="PAS domain"/>
    <property type="match status" value="6"/>
</dbReference>
<keyword evidence="1 3" id="KW-0807">Transducer</keyword>
<dbReference type="SMART" id="SM00091">
    <property type="entry name" value="PAS"/>
    <property type="match status" value="6"/>
</dbReference>
<protein>
    <submittedName>
        <fullName evidence="9">PAS domain S-box protein</fullName>
    </submittedName>
</protein>
<dbReference type="InterPro" id="IPR013767">
    <property type="entry name" value="PAS_fold"/>
</dbReference>
<name>A0A6H1U1A7_9CYAN</name>
<keyword evidence="4" id="KW-0472">Membrane</keyword>
<dbReference type="InterPro" id="IPR013655">
    <property type="entry name" value="PAS_fold_3"/>
</dbReference>
<dbReference type="AlphaFoldDB" id="A0A6H1U1A7"/>
<dbReference type="NCBIfam" id="TIGR00229">
    <property type="entry name" value="sensory_box"/>
    <property type="match status" value="5"/>
</dbReference>
<dbReference type="Pfam" id="PF13426">
    <property type="entry name" value="PAS_9"/>
    <property type="match status" value="3"/>
</dbReference>
<dbReference type="PROSITE" id="PS50885">
    <property type="entry name" value="HAMP"/>
    <property type="match status" value="1"/>
</dbReference>
<gene>
    <name evidence="9" type="ORF">HCG48_13095</name>
</gene>
<evidence type="ECO:0000259" key="7">
    <source>
        <dbReference type="PROSITE" id="PS50113"/>
    </source>
</evidence>
<keyword evidence="4" id="KW-0812">Transmembrane</keyword>
<evidence type="ECO:0000256" key="2">
    <source>
        <dbReference type="ARBA" id="ARBA00029447"/>
    </source>
</evidence>
<dbReference type="Pfam" id="PF00015">
    <property type="entry name" value="MCPsignal"/>
    <property type="match status" value="1"/>
</dbReference>
<feature type="domain" description="PAC" evidence="7">
    <location>
        <begin position="479"/>
        <end position="531"/>
    </location>
</feature>
<dbReference type="SMART" id="SM00283">
    <property type="entry name" value="MA"/>
    <property type="match status" value="1"/>
</dbReference>
<dbReference type="CDD" id="cd11386">
    <property type="entry name" value="MCP_signal"/>
    <property type="match status" value="1"/>
</dbReference>
<comment type="similarity">
    <text evidence="2">Belongs to the methyl-accepting chemotaxis (MCP) protein family.</text>
</comment>
<dbReference type="PANTHER" id="PTHR32089">
    <property type="entry name" value="METHYL-ACCEPTING CHEMOTAXIS PROTEIN MCPB"/>
    <property type="match status" value="1"/>
</dbReference>
<dbReference type="PROSITE" id="PS50112">
    <property type="entry name" value="PAS"/>
    <property type="match status" value="4"/>
</dbReference>
<dbReference type="InterPro" id="IPR000014">
    <property type="entry name" value="PAS"/>
</dbReference>
<dbReference type="InterPro" id="IPR001610">
    <property type="entry name" value="PAC"/>
</dbReference>
<feature type="domain" description="HAMP" evidence="8">
    <location>
        <begin position="910"/>
        <end position="961"/>
    </location>
</feature>
<organism evidence="9 10">
    <name type="scientific">Oxynema aestuarii AP17</name>
    <dbReference type="NCBI Taxonomy" id="2064643"/>
    <lineage>
        <taxon>Bacteria</taxon>
        <taxon>Bacillati</taxon>
        <taxon>Cyanobacteriota</taxon>
        <taxon>Cyanophyceae</taxon>
        <taxon>Oscillatoriophycideae</taxon>
        <taxon>Oscillatoriales</taxon>
        <taxon>Oscillatoriaceae</taxon>
        <taxon>Oxynema</taxon>
        <taxon>Oxynema aestuarii</taxon>
    </lineage>
</organism>
<dbReference type="InterPro" id="IPR013656">
    <property type="entry name" value="PAS_4"/>
</dbReference>
<dbReference type="GO" id="GO:0016020">
    <property type="term" value="C:membrane"/>
    <property type="evidence" value="ECO:0007669"/>
    <property type="project" value="InterPro"/>
</dbReference>
<evidence type="ECO:0000259" key="6">
    <source>
        <dbReference type="PROSITE" id="PS50112"/>
    </source>
</evidence>
<feature type="domain" description="PAC" evidence="7">
    <location>
        <begin position="717"/>
        <end position="765"/>
    </location>
</feature>
<evidence type="ECO:0000259" key="8">
    <source>
        <dbReference type="PROSITE" id="PS50885"/>
    </source>
</evidence>
<feature type="domain" description="Methyl-accepting transducer" evidence="5">
    <location>
        <begin position="966"/>
        <end position="1202"/>
    </location>
</feature>
<feature type="transmembrane region" description="Helical" evidence="4">
    <location>
        <begin position="27"/>
        <end position="51"/>
    </location>
</feature>
<keyword evidence="10" id="KW-1185">Reference proteome</keyword>
<proteinExistence type="inferred from homology"/>
<dbReference type="SUPFAM" id="SSF58104">
    <property type="entry name" value="Methyl-accepting chemotaxis protein (MCP) signaling domain"/>
    <property type="match status" value="1"/>
</dbReference>
<feature type="domain" description="PAC" evidence="7">
    <location>
        <begin position="846"/>
        <end position="900"/>
    </location>
</feature>
<dbReference type="InterPro" id="IPR058544">
    <property type="entry name" value="ETR1_N"/>
</dbReference>
<dbReference type="Gene3D" id="1.10.287.950">
    <property type="entry name" value="Methyl-accepting chemotaxis protein"/>
    <property type="match status" value="1"/>
</dbReference>
<feature type="domain" description="PAS" evidence="6">
    <location>
        <begin position="665"/>
        <end position="714"/>
    </location>
</feature>
<feature type="domain" description="PAC" evidence="7">
    <location>
        <begin position="347"/>
        <end position="397"/>
    </location>
</feature>
<dbReference type="Proteomes" id="UP000500857">
    <property type="component" value="Chromosome"/>
</dbReference>
<dbReference type="Pfam" id="PF00989">
    <property type="entry name" value="PAS"/>
    <property type="match status" value="1"/>
</dbReference>
<dbReference type="RefSeq" id="WP_168569552.1">
    <property type="nucleotide sequence ID" value="NZ_CP051167.1"/>
</dbReference>
<reference evidence="9 10" key="1">
    <citation type="submission" date="2020-04" db="EMBL/GenBank/DDBJ databases">
        <authorList>
            <person name="Basu S."/>
            <person name="Maruthanayagam V."/>
            <person name="Chakraborty S."/>
            <person name="Pramanik A."/>
            <person name="Mukherjee J."/>
            <person name="Brink B."/>
        </authorList>
    </citation>
    <scope>NUCLEOTIDE SEQUENCE [LARGE SCALE GENOMIC DNA]</scope>
    <source>
        <strain evidence="9 10">AP17</strain>
    </source>
</reference>
<keyword evidence="4" id="KW-1133">Transmembrane helix</keyword>
<dbReference type="Pfam" id="PF25487">
    <property type="entry name" value="ETR1_N"/>
    <property type="match status" value="1"/>
</dbReference>
<dbReference type="PROSITE" id="PS50113">
    <property type="entry name" value="PAC"/>
    <property type="match status" value="4"/>
</dbReference>